<evidence type="ECO:0000313" key="2">
    <source>
        <dbReference type="Proteomes" id="UP001227268"/>
    </source>
</evidence>
<evidence type="ECO:0000313" key="1">
    <source>
        <dbReference type="EMBL" id="KAJ9105255.1"/>
    </source>
</evidence>
<gene>
    <name evidence="1" type="ORF">QFC21_001621</name>
</gene>
<protein>
    <submittedName>
        <fullName evidence="1">Uncharacterized protein</fullName>
    </submittedName>
</protein>
<dbReference type="EMBL" id="JASBWT010000004">
    <property type="protein sequence ID" value="KAJ9105255.1"/>
    <property type="molecule type" value="Genomic_DNA"/>
</dbReference>
<proteinExistence type="predicted"/>
<sequence length="308" mass="33399">MYVPDIFATHQLIERRLPVVEHGVGSALGTGWGDAPDQSMGDAPKSKTGMGGKPETGMGSKPSKGTGEKPKKKLGKKLNQGTGEKPRGFCKDCPIPNRTAEPNNEIANSTTTTSGGYPADRAMVSTGRKGSMVKSPTGGGDERILAADGRSWTKRARSDAAKSDEEGRVMASDGRSWVKREDQTVSIASSRTMKSDSQRWGRREAVLQPRETVSRSDEPESKSTPEFLSNDFDWSRRSPGVVNFAKTMERANAVDKQPADADGFITVDKHFIPAPESTPFDLAERDHSDILWEFIPEGQSRVGSTVKS</sequence>
<dbReference type="Proteomes" id="UP001227268">
    <property type="component" value="Unassembled WGS sequence"/>
</dbReference>
<comment type="caution">
    <text evidence="1">The sequence shown here is derived from an EMBL/GenBank/DDBJ whole genome shotgun (WGS) entry which is preliminary data.</text>
</comment>
<reference evidence="1" key="1">
    <citation type="submission" date="2023-04" db="EMBL/GenBank/DDBJ databases">
        <title>Draft Genome sequencing of Naganishia species isolated from polar environments using Oxford Nanopore Technology.</title>
        <authorList>
            <person name="Leo P."/>
            <person name="Venkateswaran K."/>
        </authorList>
    </citation>
    <scope>NUCLEOTIDE SEQUENCE</scope>
    <source>
        <strain evidence="1">MNA-CCFEE 5423</strain>
    </source>
</reference>
<accession>A0ACC2W2B7</accession>
<organism evidence="1 2">
    <name type="scientific">Naganishia friedmannii</name>
    <dbReference type="NCBI Taxonomy" id="89922"/>
    <lineage>
        <taxon>Eukaryota</taxon>
        <taxon>Fungi</taxon>
        <taxon>Dikarya</taxon>
        <taxon>Basidiomycota</taxon>
        <taxon>Agaricomycotina</taxon>
        <taxon>Tremellomycetes</taxon>
        <taxon>Filobasidiales</taxon>
        <taxon>Filobasidiaceae</taxon>
        <taxon>Naganishia</taxon>
    </lineage>
</organism>
<name>A0ACC2W2B7_9TREE</name>
<keyword evidence="2" id="KW-1185">Reference proteome</keyword>